<protein>
    <submittedName>
        <fullName evidence="2">Uncharacterized protein</fullName>
    </submittedName>
</protein>
<organism evidence="2 3">
    <name type="scientific">Bradyrhizobium japonicum</name>
    <dbReference type="NCBI Taxonomy" id="375"/>
    <lineage>
        <taxon>Bacteria</taxon>
        <taxon>Pseudomonadati</taxon>
        <taxon>Pseudomonadota</taxon>
        <taxon>Alphaproteobacteria</taxon>
        <taxon>Hyphomicrobiales</taxon>
        <taxon>Nitrobacteraceae</taxon>
        <taxon>Bradyrhizobium</taxon>
    </lineage>
</organism>
<comment type="caution">
    <text evidence="2">The sequence shown here is derived from an EMBL/GenBank/DDBJ whole genome shotgun (WGS) entry which is preliminary data.</text>
</comment>
<dbReference type="EMBL" id="NAFL01000190">
    <property type="protein sequence ID" value="OSJ36527.1"/>
    <property type="molecule type" value="Genomic_DNA"/>
</dbReference>
<evidence type="ECO:0000313" key="2">
    <source>
        <dbReference type="EMBL" id="OSJ36527.1"/>
    </source>
</evidence>
<feature type="compositionally biased region" description="Polar residues" evidence="1">
    <location>
        <begin position="21"/>
        <end position="32"/>
    </location>
</feature>
<gene>
    <name evidence="2" type="ORF">BSZ19_03845</name>
</gene>
<dbReference type="AlphaFoldDB" id="A0A1Y2JZI2"/>
<accession>A0A1Y2JZI2</accession>
<proteinExistence type="predicted"/>
<dbReference type="Proteomes" id="UP000193335">
    <property type="component" value="Unassembled WGS sequence"/>
</dbReference>
<reference evidence="2 3" key="1">
    <citation type="submission" date="2017-03" db="EMBL/GenBank/DDBJ databases">
        <title>Whole genome sequences of fourteen strains of Bradyrhizobium canariense and one strain of Bradyrhizobium japonicum isolated from Lupinus (Papilionoideae: Genisteae) species in Algeria.</title>
        <authorList>
            <person name="Crovadore J."/>
            <person name="Chekireb D."/>
            <person name="Brachmann A."/>
            <person name="Chablais R."/>
            <person name="Cochard B."/>
            <person name="Lefort F."/>
        </authorList>
    </citation>
    <scope>NUCLEOTIDE SEQUENCE [LARGE SCALE GENOMIC DNA]</scope>
    <source>
        <strain evidence="2 3">UBMA197</strain>
    </source>
</reference>
<sequence>MTERKRSAQQQVAFEADRKAQNPNGARQTIADSQADPKFQENHRRLRAERLAREIEGKAGR</sequence>
<evidence type="ECO:0000313" key="3">
    <source>
        <dbReference type="Proteomes" id="UP000193335"/>
    </source>
</evidence>
<evidence type="ECO:0000256" key="1">
    <source>
        <dbReference type="SAM" id="MobiDB-lite"/>
    </source>
</evidence>
<feature type="region of interest" description="Disordered" evidence="1">
    <location>
        <begin position="1"/>
        <end position="42"/>
    </location>
</feature>
<name>A0A1Y2JZI2_BRAJP</name>